<dbReference type="EMBL" id="JFKE01000001">
    <property type="protein sequence ID" value="KAJ57373.1"/>
    <property type="molecule type" value="Genomic_DNA"/>
</dbReference>
<protein>
    <submittedName>
        <fullName evidence="1">Uncharacterized protein</fullName>
    </submittedName>
</protein>
<reference evidence="1 2" key="1">
    <citation type="submission" date="2014-03" db="EMBL/GenBank/DDBJ databases">
        <title>Draft Genome Sequence of Actibacterium mucosum KCTC 23349, a Marine Alphaproteobacterium with Complex Ionic Requirements Isolated from Mediterranean Seawater at Malvarrosa Beach, Valencia, Spain.</title>
        <authorList>
            <person name="Arahal D.R."/>
            <person name="Shao Z."/>
            <person name="Lai Q."/>
            <person name="Pujalte M.J."/>
        </authorList>
    </citation>
    <scope>NUCLEOTIDE SEQUENCE [LARGE SCALE GENOMIC DNA]</scope>
    <source>
        <strain evidence="1 2">KCTC 23349</strain>
    </source>
</reference>
<keyword evidence="2" id="KW-1185">Reference proteome</keyword>
<evidence type="ECO:0000313" key="1">
    <source>
        <dbReference type="EMBL" id="KAJ57373.1"/>
    </source>
</evidence>
<organism evidence="1 2">
    <name type="scientific">Actibacterium mucosum KCTC 23349</name>
    <dbReference type="NCBI Taxonomy" id="1454373"/>
    <lineage>
        <taxon>Bacteria</taxon>
        <taxon>Pseudomonadati</taxon>
        <taxon>Pseudomonadota</taxon>
        <taxon>Alphaproteobacteria</taxon>
        <taxon>Rhodobacterales</taxon>
        <taxon>Roseobacteraceae</taxon>
        <taxon>Actibacterium</taxon>
    </lineage>
</organism>
<gene>
    <name evidence="1" type="ORF">ACMU_02400</name>
</gene>
<dbReference type="Proteomes" id="UP000026249">
    <property type="component" value="Unassembled WGS sequence"/>
</dbReference>
<sequence length="73" mass="8102">MTAAGHGGHPFGSVCHIVGRPVALTLMFSVNMARFSTIRVLTFGFARACAKKAANFYRATWQYRAWQLLIRGI</sequence>
<accession>A0A037ZP95</accession>
<evidence type="ECO:0000313" key="2">
    <source>
        <dbReference type="Proteomes" id="UP000026249"/>
    </source>
</evidence>
<dbReference type="AlphaFoldDB" id="A0A037ZP95"/>
<comment type="caution">
    <text evidence="1">The sequence shown here is derived from an EMBL/GenBank/DDBJ whole genome shotgun (WGS) entry which is preliminary data.</text>
</comment>
<dbReference type="STRING" id="1454373.ACMU_02400"/>
<name>A0A037ZP95_9RHOB</name>
<proteinExistence type="predicted"/>